<evidence type="ECO:0000256" key="1">
    <source>
        <dbReference type="PROSITE-ProRule" id="PRU00024"/>
    </source>
</evidence>
<dbReference type="SUPFAM" id="SSF57845">
    <property type="entry name" value="B-box zinc-binding domain"/>
    <property type="match status" value="1"/>
</dbReference>
<feature type="domain" description="B box-type" evidence="3">
    <location>
        <begin position="9"/>
        <end position="55"/>
    </location>
</feature>
<feature type="domain" description="B box-type" evidence="3">
    <location>
        <begin position="63"/>
        <end position="104"/>
    </location>
</feature>
<reference evidence="4" key="1">
    <citation type="submission" date="2022-08" db="UniProtKB">
        <authorList>
            <consortium name="EnsemblMetazoa"/>
        </authorList>
    </citation>
    <scope>IDENTIFICATION</scope>
    <source>
        <strain evidence="4">05x7-T-G4-1.051#20</strain>
    </source>
</reference>
<dbReference type="Proteomes" id="UP000005408">
    <property type="component" value="Unassembled WGS sequence"/>
</dbReference>
<dbReference type="PROSITE" id="PS50119">
    <property type="entry name" value="ZF_BBOX"/>
    <property type="match status" value="2"/>
</dbReference>
<dbReference type="Gene3D" id="3.30.160.60">
    <property type="entry name" value="Classic Zinc Finger"/>
    <property type="match status" value="1"/>
</dbReference>
<dbReference type="EnsemblMetazoa" id="G8022.1">
    <property type="protein sequence ID" value="G8022.1:cds"/>
    <property type="gene ID" value="G8022"/>
</dbReference>
<keyword evidence="1" id="KW-0862">Zinc</keyword>
<evidence type="ECO:0000313" key="4">
    <source>
        <dbReference type="EnsemblMetazoa" id="G8022.1:cds"/>
    </source>
</evidence>
<sequence>MAKKSTAAQHFLECDNCEERPAKFLCKTCPGHLCENCKTEHEKKKMTRSHEIVSLISNNENMVDLLYCTEHTKKKVECYCNRCKEPVCTDCIIQSHNGHSVESLSTVYKRTTDQAREQKEKIDNFLLPKYRELVSNETAKELTLKRRAEEIKKKVEAHTESLVEMIKTIGTQTVENLSKKEKDGLREIEQTKNNFKKQIDELQLMSRTISADIEAKPGISFFKLVERNNLERFEKSEPDIDYSLTDFQPGDVKLAIEDSFGTRPILQRSGHDRFSDEEINRNPVRANNNATSRDLSAHEWAKLRQIKTQHDWCEEIFKEWAKLRQIKTQHDWCEEIFKDRVENPREVLKEQEQLLRKQKAW</sequence>
<dbReference type="AlphaFoldDB" id="A0A8W8NTB2"/>
<evidence type="ECO:0000259" key="3">
    <source>
        <dbReference type="PROSITE" id="PS50119"/>
    </source>
</evidence>
<protein>
    <recommendedName>
        <fullName evidence="3">B box-type domain-containing protein</fullName>
    </recommendedName>
</protein>
<keyword evidence="1" id="KW-0479">Metal-binding</keyword>
<dbReference type="PANTHER" id="PTHR25462">
    <property type="entry name" value="BONUS, ISOFORM C-RELATED"/>
    <property type="match status" value="1"/>
</dbReference>
<proteinExistence type="predicted"/>
<dbReference type="InterPro" id="IPR047153">
    <property type="entry name" value="TRIM45/56/19-like"/>
</dbReference>
<keyword evidence="1" id="KW-0863">Zinc-finger</keyword>
<dbReference type="SMART" id="SM00336">
    <property type="entry name" value="BBOX"/>
    <property type="match status" value="2"/>
</dbReference>
<dbReference type="InterPro" id="IPR000315">
    <property type="entry name" value="Znf_B-box"/>
</dbReference>
<organism evidence="4 5">
    <name type="scientific">Magallana gigas</name>
    <name type="common">Pacific oyster</name>
    <name type="synonym">Crassostrea gigas</name>
    <dbReference type="NCBI Taxonomy" id="29159"/>
    <lineage>
        <taxon>Eukaryota</taxon>
        <taxon>Metazoa</taxon>
        <taxon>Spiralia</taxon>
        <taxon>Lophotrochozoa</taxon>
        <taxon>Mollusca</taxon>
        <taxon>Bivalvia</taxon>
        <taxon>Autobranchia</taxon>
        <taxon>Pteriomorphia</taxon>
        <taxon>Ostreida</taxon>
        <taxon>Ostreoidea</taxon>
        <taxon>Ostreidae</taxon>
        <taxon>Magallana</taxon>
    </lineage>
</organism>
<keyword evidence="2" id="KW-0175">Coiled coil</keyword>
<evidence type="ECO:0000313" key="5">
    <source>
        <dbReference type="Proteomes" id="UP000005408"/>
    </source>
</evidence>
<dbReference type="PANTHER" id="PTHR25462:SF296">
    <property type="entry name" value="MEIOTIC P26, ISOFORM F"/>
    <property type="match status" value="1"/>
</dbReference>
<name>A0A8W8NTB2_MAGGI</name>
<dbReference type="CDD" id="cd19757">
    <property type="entry name" value="Bbox1"/>
    <property type="match status" value="1"/>
</dbReference>
<evidence type="ECO:0000256" key="2">
    <source>
        <dbReference type="SAM" id="Coils"/>
    </source>
</evidence>
<dbReference type="GO" id="GO:0008270">
    <property type="term" value="F:zinc ion binding"/>
    <property type="evidence" value="ECO:0007669"/>
    <property type="project" value="UniProtKB-KW"/>
</dbReference>
<accession>A0A8W8NTB2</accession>
<keyword evidence="5" id="KW-1185">Reference proteome</keyword>
<dbReference type="Pfam" id="PF00643">
    <property type="entry name" value="zf-B_box"/>
    <property type="match status" value="2"/>
</dbReference>
<feature type="coiled-coil region" evidence="2">
    <location>
        <begin position="174"/>
        <end position="205"/>
    </location>
</feature>